<keyword evidence="1" id="KW-0808">Transferase</keyword>
<dbReference type="Gene3D" id="3.40.50.2000">
    <property type="entry name" value="Glycogen Phosphorylase B"/>
    <property type="match status" value="2"/>
</dbReference>
<dbReference type="EMBL" id="UAWO01000002">
    <property type="protein sequence ID" value="SQC08299.1"/>
    <property type="molecule type" value="Genomic_DNA"/>
</dbReference>
<dbReference type="InterPro" id="IPR028098">
    <property type="entry name" value="Glyco_trans_4-like_N"/>
</dbReference>
<evidence type="ECO:0000313" key="1">
    <source>
        <dbReference type="EMBL" id="SQC08299.1"/>
    </source>
</evidence>
<evidence type="ECO:0000313" key="2">
    <source>
        <dbReference type="Proteomes" id="UP000250234"/>
    </source>
</evidence>
<dbReference type="CDD" id="cd03809">
    <property type="entry name" value="GT4_MtfB-like"/>
    <property type="match status" value="1"/>
</dbReference>
<dbReference type="PANTHER" id="PTHR46401:SF2">
    <property type="entry name" value="GLYCOSYLTRANSFERASE WBBK-RELATED"/>
    <property type="match status" value="1"/>
</dbReference>
<dbReference type="PANTHER" id="PTHR46401">
    <property type="entry name" value="GLYCOSYLTRANSFERASE WBBK-RELATED"/>
    <property type="match status" value="1"/>
</dbReference>
<dbReference type="RefSeq" id="WP_111946018.1">
    <property type="nucleotide sequence ID" value="NZ_CATNYA010000014.1"/>
</dbReference>
<dbReference type="Proteomes" id="UP000250234">
    <property type="component" value="Unassembled WGS sequence"/>
</dbReference>
<dbReference type="InterPro" id="IPR001296">
    <property type="entry name" value="Glyco_trans_1"/>
</dbReference>
<dbReference type="Pfam" id="PF00534">
    <property type="entry name" value="Glycos_transf_1"/>
    <property type="match status" value="1"/>
</dbReference>
<dbReference type="GO" id="GO:0009103">
    <property type="term" value="P:lipopolysaccharide biosynthetic process"/>
    <property type="evidence" value="ECO:0007669"/>
    <property type="project" value="TreeGrafter"/>
</dbReference>
<keyword evidence="1" id="KW-0328">Glycosyltransferase</keyword>
<protein>
    <submittedName>
        <fullName evidence="1">Glycosyltransferase</fullName>
        <ecNumber evidence="1">2.4.1.246</ecNumber>
    </submittedName>
</protein>
<gene>
    <name evidence="1" type="primary">mfpsA_2</name>
    <name evidence="1" type="ORF">NCTC8081_02220</name>
</gene>
<dbReference type="Pfam" id="PF13439">
    <property type="entry name" value="Glyco_transf_4"/>
    <property type="match status" value="1"/>
</dbReference>
<dbReference type="GO" id="GO:0103011">
    <property type="term" value="F:mannosylfructose-phosphate synthase activity"/>
    <property type="evidence" value="ECO:0007669"/>
    <property type="project" value="UniProtKB-EC"/>
</dbReference>
<organism evidence="1 2">
    <name type="scientific">Clostridium perfringens</name>
    <dbReference type="NCBI Taxonomy" id="1502"/>
    <lineage>
        <taxon>Bacteria</taxon>
        <taxon>Bacillati</taxon>
        <taxon>Bacillota</taxon>
        <taxon>Clostridia</taxon>
        <taxon>Eubacteriales</taxon>
        <taxon>Clostridiaceae</taxon>
        <taxon>Clostridium</taxon>
    </lineage>
</organism>
<sequence length="364" mass="43165">MKIAIDGRPLIEKKTGIGYYLEYLLENILENDKENEYYIFSDRKVYFDNSKYKNLKIIEQTDTHLKKTLWYLFNIKALCNKYDIEVFWGTQHVLPFKIGNVKTVLTMHDLVSFDFKETMSTYNKIINRLLIPNSLRKANKIISVSKSTRERIQHHFPKIDNDKITVIYEDVVVKKNYLKDTSILEKNNIERKKYLMFLGTIEPRKNLKTLIKALSKINKETGMRLVICGKYGWKCEEERNLIEENKENIVFLNYVTDEEKNLLMENSFAFVFPSIYEGFGLPVLEAMRNGTISIVANNTSLKEIIEKEELKFNTTDSNELAQKIIDLYKNTDLYKSALEYCKERQKFFSWEEISKEYIKVLTRW</sequence>
<dbReference type="AlphaFoldDB" id="A0A2X3E8W9"/>
<proteinExistence type="predicted"/>
<accession>A0A2X3E8W9</accession>
<dbReference type="SUPFAM" id="SSF53756">
    <property type="entry name" value="UDP-Glycosyltransferase/glycogen phosphorylase"/>
    <property type="match status" value="1"/>
</dbReference>
<reference evidence="1 2" key="1">
    <citation type="submission" date="2018-06" db="EMBL/GenBank/DDBJ databases">
        <authorList>
            <consortium name="Pathogen Informatics"/>
            <person name="Doyle S."/>
        </authorList>
    </citation>
    <scope>NUCLEOTIDE SEQUENCE [LARGE SCALE GENOMIC DNA]</scope>
    <source>
        <strain evidence="1 2">NCTC8081</strain>
    </source>
</reference>
<name>A0A2X3E8W9_CLOPF</name>
<dbReference type="EC" id="2.4.1.246" evidence="1"/>